<dbReference type="PROSITE" id="PS50828">
    <property type="entry name" value="SMR"/>
    <property type="match status" value="1"/>
</dbReference>
<evidence type="ECO:0000259" key="2">
    <source>
        <dbReference type="PROSITE" id="PS50828"/>
    </source>
</evidence>
<proteinExistence type="predicted"/>
<evidence type="ECO:0000313" key="3">
    <source>
        <dbReference type="EMBL" id="KAK8858147.1"/>
    </source>
</evidence>
<reference evidence="3 4" key="1">
    <citation type="submission" date="2024-04" db="EMBL/GenBank/DDBJ databases">
        <title>Tritrichomonas musculus Genome.</title>
        <authorList>
            <person name="Alves-Ferreira E."/>
            <person name="Grigg M."/>
            <person name="Lorenzi H."/>
            <person name="Galac M."/>
        </authorList>
    </citation>
    <scope>NUCLEOTIDE SEQUENCE [LARGE SCALE GENOMIC DNA]</scope>
    <source>
        <strain evidence="3 4">EAF2021</strain>
    </source>
</reference>
<comment type="caution">
    <text evidence="3">The sequence shown here is derived from an EMBL/GenBank/DDBJ whole genome shotgun (WGS) entry which is preliminary data.</text>
</comment>
<dbReference type="InterPro" id="IPR036063">
    <property type="entry name" value="Smr_dom_sf"/>
</dbReference>
<accession>A0ABR2I7J4</accession>
<dbReference type="EMBL" id="JAPFFF010000019">
    <property type="protein sequence ID" value="KAK8858147.1"/>
    <property type="molecule type" value="Genomic_DNA"/>
</dbReference>
<name>A0ABR2I7J4_9EUKA</name>
<dbReference type="PANTHER" id="PTHR47417">
    <property type="entry name" value="SMR DOMAIN-CONTAINING PROTEIN YPL199C"/>
    <property type="match status" value="1"/>
</dbReference>
<dbReference type="InterPro" id="IPR053020">
    <property type="entry name" value="Smr_domain_protein"/>
</dbReference>
<feature type="compositionally biased region" description="Basic and acidic residues" evidence="1">
    <location>
        <begin position="1"/>
        <end position="13"/>
    </location>
</feature>
<dbReference type="Gene3D" id="3.30.1370.110">
    <property type="match status" value="1"/>
</dbReference>
<gene>
    <name evidence="3" type="ORF">M9Y10_013248</name>
</gene>
<dbReference type="InterPro" id="IPR002625">
    <property type="entry name" value="Smr_dom"/>
</dbReference>
<dbReference type="SMART" id="SM00463">
    <property type="entry name" value="SMR"/>
    <property type="match status" value="1"/>
</dbReference>
<keyword evidence="4" id="KW-1185">Reference proteome</keyword>
<feature type="domain" description="Smr" evidence="2">
    <location>
        <begin position="32"/>
        <end position="113"/>
    </location>
</feature>
<dbReference type="SUPFAM" id="SSF160443">
    <property type="entry name" value="SMR domain-like"/>
    <property type="match status" value="1"/>
</dbReference>
<dbReference type="Proteomes" id="UP001470230">
    <property type="component" value="Unassembled WGS sequence"/>
</dbReference>
<organism evidence="3 4">
    <name type="scientific">Tritrichomonas musculus</name>
    <dbReference type="NCBI Taxonomy" id="1915356"/>
    <lineage>
        <taxon>Eukaryota</taxon>
        <taxon>Metamonada</taxon>
        <taxon>Parabasalia</taxon>
        <taxon>Tritrichomonadida</taxon>
        <taxon>Tritrichomonadidae</taxon>
        <taxon>Tritrichomonas</taxon>
    </lineage>
</organism>
<sequence>MGCFFSKDDSDKPKKNKNNNKSGIVVPVSVSFDFHGVKYNDCESFVSYALKNHPKAIGNQKLSQFIFISGKGKHSKDGKPVLKPMILDKCKEMNYAARVDPMNEGQIIVPLLK</sequence>
<evidence type="ECO:0000256" key="1">
    <source>
        <dbReference type="SAM" id="MobiDB-lite"/>
    </source>
</evidence>
<evidence type="ECO:0000313" key="4">
    <source>
        <dbReference type="Proteomes" id="UP001470230"/>
    </source>
</evidence>
<dbReference type="PANTHER" id="PTHR47417:SF1">
    <property type="entry name" value="SMR DOMAIN-CONTAINING PROTEIN YPL199C"/>
    <property type="match status" value="1"/>
</dbReference>
<feature type="region of interest" description="Disordered" evidence="1">
    <location>
        <begin position="1"/>
        <end position="22"/>
    </location>
</feature>
<protein>
    <recommendedName>
        <fullName evidence="2">Smr domain-containing protein</fullName>
    </recommendedName>
</protein>